<sequence length="166" mass="19366">MDEREYLITSGETLHQHCHLHEDRRRKRHCFVGLLFLFLVLVSFLVILGASLSYDRTKPAWSHLYSNYIADRSIAINIDVEEIYFKEDSSDSEFDSFNKPNLIKNNFLMEQGIPNGIKVDPGYNRRLPDEVTTPDGDANIEPIQKLDRYIPSWFKHNHSALLVEEN</sequence>
<protein>
    <submittedName>
        <fullName evidence="2">CLUMA_CG017285, isoform A</fullName>
    </submittedName>
</protein>
<dbReference type="Proteomes" id="UP000183832">
    <property type="component" value="Unassembled WGS sequence"/>
</dbReference>
<keyword evidence="1" id="KW-0472">Membrane</keyword>
<keyword evidence="1" id="KW-1133">Transmembrane helix</keyword>
<keyword evidence="3" id="KW-1185">Reference proteome</keyword>
<evidence type="ECO:0000256" key="1">
    <source>
        <dbReference type="SAM" id="Phobius"/>
    </source>
</evidence>
<proteinExistence type="predicted"/>
<dbReference type="AlphaFoldDB" id="A0A1J1J007"/>
<organism evidence="2 3">
    <name type="scientific">Clunio marinus</name>
    <dbReference type="NCBI Taxonomy" id="568069"/>
    <lineage>
        <taxon>Eukaryota</taxon>
        <taxon>Metazoa</taxon>
        <taxon>Ecdysozoa</taxon>
        <taxon>Arthropoda</taxon>
        <taxon>Hexapoda</taxon>
        <taxon>Insecta</taxon>
        <taxon>Pterygota</taxon>
        <taxon>Neoptera</taxon>
        <taxon>Endopterygota</taxon>
        <taxon>Diptera</taxon>
        <taxon>Nematocera</taxon>
        <taxon>Chironomoidea</taxon>
        <taxon>Chironomidae</taxon>
        <taxon>Clunio</taxon>
    </lineage>
</organism>
<feature type="transmembrane region" description="Helical" evidence="1">
    <location>
        <begin position="31"/>
        <end position="54"/>
    </location>
</feature>
<name>A0A1J1J007_9DIPT</name>
<keyword evidence="1" id="KW-0812">Transmembrane</keyword>
<reference evidence="2 3" key="1">
    <citation type="submission" date="2015-04" db="EMBL/GenBank/DDBJ databases">
        <authorList>
            <person name="Syromyatnikov M.Y."/>
            <person name="Popov V.N."/>
        </authorList>
    </citation>
    <scope>NUCLEOTIDE SEQUENCE [LARGE SCALE GENOMIC DNA]</scope>
</reference>
<dbReference type="EMBL" id="CVRI01000061">
    <property type="protein sequence ID" value="CRL04177.1"/>
    <property type="molecule type" value="Genomic_DNA"/>
</dbReference>
<evidence type="ECO:0000313" key="2">
    <source>
        <dbReference type="EMBL" id="CRL04177.1"/>
    </source>
</evidence>
<accession>A0A1J1J007</accession>
<evidence type="ECO:0000313" key="3">
    <source>
        <dbReference type="Proteomes" id="UP000183832"/>
    </source>
</evidence>
<gene>
    <name evidence="2" type="ORF">CLUMA_CG017285</name>
</gene>